<comment type="caution">
    <text evidence="4">The sequence shown here is derived from an EMBL/GenBank/DDBJ whole genome shotgun (WGS) entry which is preliminary data.</text>
</comment>
<dbReference type="PROSITE" id="PS50297">
    <property type="entry name" value="ANK_REP_REGION"/>
    <property type="match status" value="1"/>
</dbReference>
<reference evidence="4 5" key="1">
    <citation type="submission" date="2016-12" db="EMBL/GenBank/DDBJ databases">
        <title>The genomes of Aspergillus section Nigri reveals drivers in fungal speciation.</title>
        <authorList>
            <consortium name="DOE Joint Genome Institute"/>
            <person name="Vesth T.C."/>
            <person name="Nybo J."/>
            <person name="Theobald S."/>
            <person name="Brandl J."/>
            <person name="Frisvad J.C."/>
            <person name="Nielsen K.F."/>
            <person name="Lyhne E.K."/>
            <person name="Kogle M.E."/>
            <person name="Kuo A."/>
            <person name="Riley R."/>
            <person name="Clum A."/>
            <person name="Nolan M."/>
            <person name="Lipzen A."/>
            <person name="Salamov A."/>
            <person name="Henrissat B."/>
            <person name="Wiebenga A."/>
            <person name="De Vries R.P."/>
            <person name="Grigoriev I.V."/>
            <person name="Mortensen U.H."/>
            <person name="Andersen M.R."/>
            <person name="Baker S.E."/>
        </authorList>
    </citation>
    <scope>NUCLEOTIDE SEQUENCE [LARGE SCALE GENOMIC DNA]</scope>
    <source>
        <strain evidence="4 5">CBS 115572</strain>
    </source>
</reference>
<evidence type="ECO:0000259" key="2">
    <source>
        <dbReference type="Pfam" id="PF06985"/>
    </source>
</evidence>
<feature type="domain" description="DUF8212" evidence="3">
    <location>
        <begin position="217"/>
        <end position="242"/>
    </location>
</feature>
<sequence length="541" mass="60975">MRLLYADGPGIRLTEFADVPTTDYAILSHTWEQEEVTFQDMISNNATAKQGFLKIKGCCETASEQGIKYSWVDTCCIDKASSAELSEAINSMYRWYQEAQICYVYLADVNSKSDIIRSKWFTRGWTLQELIAPRNIEFLNKCWKKLGTKETLQDLLTKITRIPPGVLSGEEDIENVSVAQRMSWAAPRVTTRVEDRAYSLLGIFGINMPLIYGEGKRSFARLQEEILKVVDDQSIFAWRSDDENHGGLLATSPDAFRESAGIISTNLFSSSAGPLTQSSKGIHLELRLIATDHPGQGLAILNCVDQARESHPLAIHLKDWLMTMEQFERVQCSELEYVNLRELKHSQYPLRRICIKQRRHVTPKQHRPSKDISVLNTTSHWLNSIHNLVLNSADENRKILGSLAASGDVELLWRLLTQSDFDPERKNNRGRTLLSEAVEYGHLPIIKLLLARSGVQLDSNDESHRMPLSHTASAGHVPIIELLLETSKVSIESRDKEGFTPLAWAVKDNQSEAVQLLLEKGAYIDSKDDGNQTPLASAIER</sequence>
<organism evidence="4 5">
    <name type="scientific">Aspergillus sclerotioniger CBS 115572</name>
    <dbReference type="NCBI Taxonomy" id="1450535"/>
    <lineage>
        <taxon>Eukaryota</taxon>
        <taxon>Fungi</taxon>
        <taxon>Dikarya</taxon>
        <taxon>Ascomycota</taxon>
        <taxon>Pezizomycotina</taxon>
        <taxon>Eurotiomycetes</taxon>
        <taxon>Eurotiomycetidae</taxon>
        <taxon>Eurotiales</taxon>
        <taxon>Aspergillaceae</taxon>
        <taxon>Aspergillus</taxon>
        <taxon>Aspergillus subgen. Circumdati</taxon>
    </lineage>
</organism>
<dbReference type="Gene3D" id="1.25.40.20">
    <property type="entry name" value="Ankyrin repeat-containing domain"/>
    <property type="match status" value="1"/>
</dbReference>
<dbReference type="InterPro" id="IPR002110">
    <property type="entry name" value="Ankyrin_rpt"/>
</dbReference>
<evidence type="ECO:0000313" key="4">
    <source>
        <dbReference type="EMBL" id="PWY74471.1"/>
    </source>
</evidence>
<dbReference type="PROSITE" id="PS50088">
    <property type="entry name" value="ANK_REPEAT"/>
    <property type="match status" value="1"/>
</dbReference>
<dbReference type="Proteomes" id="UP000246702">
    <property type="component" value="Unassembled WGS sequence"/>
</dbReference>
<name>A0A317VML6_9EURO</name>
<dbReference type="SMART" id="SM00248">
    <property type="entry name" value="ANK"/>
    <property type="match status" value="3"/>
</dbReference>
<feature type="domain" description="Heterokaryon incompatibility" evidence="2">
    <location>
        <begin position="24"/>
        <end position="113"/>
    </location>
</feature>
<dbReference type="InterPro" id="IPR058525">
    <property type="entry name" value="DUF8212"/>
</dbReference>
<keyword evidence="5" id="KW-1185">Reference proteome</keyword>
<keyword evidence="1" id="KW-0040">ANK repeat</keyword>
<dbReference type="AlphaFoldDB" id="A0A317VML6"/>
<dbReference type="Pfam" id="PF26640">
    <property type="entry name" value="DUF8212"/>
    <property type="match status" value="1"/>
</dbReference>
<dbReference type="SUPFAM" id="SSF48403">
    <property type="entry name" value="Ankyrin repeat"/>
    <property type="match status" value="1"/>
</dbReference>
<proteinExistence type="predicted"/>
<dbReference type="STRING" id="1450535.A0A317VML6"/>
<evidence type="ECO:0000259" key="3">
    <source>
        <dbReference type="Pfam" id="PF26640"/>
    </source>
</evidence>
<protein>
    <submittedName>
        <fullName evidence="4">Uncharacterized protein</fullName>
    </submittedName>
</protein>
<dbReference type="RefSeq" id="XP_025463664.1">
    <property type="nucleotide sequence ID" value="XM_025609398.1"/>
</dbReference>
<dbReference type="PANTHER" id="PTHR10622">
    <property type="entry name" value="HET DOMAIN-CONTAINING PROTEIN"/>
    <property type="match status" value="1"/>
</dbReference>
<evidence type="ECO:0000256" key="1">
    <source>
        <dbReference type="PROSITE-ProRule" id="PRU00023"/>
    </source>
</evidence>
<dbReference type="OrthoDB" id="674604at2759"/>
<dbReference type="InterPro" id="IPR010730">
    <property type="entry name" value="HET"/>
</dbReference>
<gene>
    <name evidence="4" type="ORF">BO94DRAFT_499895</name>
</gene>
<evidence type="ECO:0000313" key="5">
    <source>
        <dbReference type="Proteomes" id="UP000246702"/>
    </source>
</evidence>
<feature type="non-terminal residue" evidence="4">
    <location>
        <position position="541"/>
    </location>
</feature>
<feature type="repeat" description="ANK" evidence="1">
    <location>
        <begin position="497"/>
        <end position="529"/>
    </location>
</feature>
<dbReference type="Pfam" id="PF12796">
    <property type="entry name" value="Ank_2"/>
    <property type="match status" value="1"/>
</dbReference>
<accession>A0A317VML6</accession>
<dbReference type="Pfam" id="PF06985">
    <property type="entry name" value="HET"/>
    <property type="match status" value="1"/>
</dbReference>
<dbReference type="EMBL" id="MSFK01000030">
    <property type="protein sequence ID" value="PWY74471.1"/>
    <property type="molecule type" value="Genomic_DNA"/>
</dbReference>
<dbReference type="GeneID" id="37111541"/>
<dbReference type="InterPro" id="IPR036770">
    <property type="entry name" value="Ankyrin_rpt-contain_sf"/>
</dbReference>
<dbReference type="PANTHER" id="PTHR10622:SF10">
    <property type="entry name" value="HET DOMAIN-CONTAINING PROTEIN"/>
    <property type="match status" value="1"/>
</dbReference>